<reference evidence="1" key="2">
    <citation type="journal article" date="2015" name="Fish Shellfish Immunol.">
        <title>Early steps in the European eel (Anguilla anguilla)-Vibrio vulnificus interaction in the gills: Role of the RtxA13 toxin.</title>
        <authorList>
            <person name="Callol A."/>
            <person name="Pajuelo D."/>
            <person name="Ebbesson L."/>
            <person name="Teles M."/>
            <person name="MacKenzie S."/>
            <person name="Amaro C."/>
        </authorList>
    </citation>
    <scope>NUCLEOTIDE SEQUENCE</scope>
</reference>
<dbReference type="EMBL" id="GBXM01003179">
    <property type="protein sequence ID" value="JAI05399.1"/>
    <property type="molecule type" value="Transcribed_RNA"/>
</dbReference>
<organism evidence="1">
    <name type="scientific">Anguilla anguilla</name>
    <name type="common">European freshwater eel</name>
    <name type="synonym">Muraena anguilla</name>
    <dbReference type="NCBI Taxonomy" id="7936"/>
    <lineage>
        <taxon>Eukaryota</taxon>
        <taxon>Metazoa</taxon>
        <taxon>Chordata</taxon>
        <taxon>Craniata</taxon>
        <taxon>Vertebrata</taxon>
        <taxon>Euteleostomi</taxon>
        <taxon>Actinopterygii</taxon>
        <taxon>Neopterygii</taxon>
        <taxon>Teleostei</taxon>
        <taxon>Anguilliformes</taxon>
        <taxon>Anguillidae</taxon>
        <taxon>Anguilla</taxon>
    </lineage>
</organism>
<sequence>MSSIRSVLHIPKMLCPRFYLHSVNHQSSDRSLLMTLP</sequence>
<protein>
    <submittedName>
        <fullName evidence="1">Uncharacterized protein</fullName>
    </submittedName>
</protein>
<name>A0A0E9XUN7_ANGAN</name>
<proteinExistence type="predicted"/>
<dbReference type="AlphaFoldDB" id="A0A0E9XUN7"/>
<evidence type="ECO:0000313" key="1">
    <source>
        <dbReference type="EMBL" id="JAI05399.1"/>
    </source>
</evidence>
<reference evidence="1" key="1">
    <citation type="submission" date="2014-11" db="EMBL/GenBank/DDBJ databases">
        <authorList>
            <person name="Amaro Gonzalez C."/>
        </authorList>
    </citation>
    <scope>NUCLEOTIDE SEQUENCE</scope>
</reference>
<accession>A0A0E9XUN7</accession>